<dbReference type="SUPFAM" id="SSF50447">
    <property type="entry name" value="Translation proteins"/>
    <property type="match status" value="1"/>
</dbReference>
<dbReference type="PANTHER" id="PTHR43261:SF1">
    <property type="entry name" value="RIBOSOME-RELEASING FACTOR 2, MITOCHONDRIAL"/>
    <property type="match status" value="1"/>
</dbReference>
<dbReference type="InterPro" id="IPR009000">
    <property type="entry name" value="Transl_B-barrel_sf"/>
</dbReference>
<protein>
    <submittedName>
        <fullName evidence="6">p-loop containing nucleoside triphosphate hydrolase protein</fullName>
    </submittedName>
</protein>
<dbReference type="PRINTS" id="PR00315">
    <property type="entry name" value="ELONGATNFCT"/>
</dbReference>
<dbReference type="EMBL" id="KQ085898">
    <property type="protein sequence ID" value="KLO18087.1"/>
    <property type="molecule type" value="Genomic_DNA"/>
</dbReference>
<dbReference type="Gene3D" id="2.40.30.10">
    <property type="entry name" value="Translation factors"/>
    <property type="match status" value="1"/>
</dbReference>
<proteinExistence type="predicted"/>
<keyword evidence="6" id="KW-0378">Hydrolase</keyword>
<dbReference type="Gene3D" id="3.30.70.240">
    <property type="match status" value="1"/>
</dbReference>
<sequence>MLWRSDTLTNFKFLFRTISRRGCAQRRNHSTVLKNDPSKTRNFALVAHIDSGKTTLTESILSTSGYLSSPGTVDTGSTTTDFLPAERERGITIQSASIPVSWKDWTFNLIDTPGHADFGMEVESASRVVDGAVVLIDAVEGVESQTQGVWRQLDKYGVKSRLLFLNKMDRPGASFRSSLLSVLNYRLHPRPMALTLPVASFDPQAYKTAEPGVEGVVDLVHWCLWKWNSEGNASRYELPQEPNNIEDCGLFPKAHPIIPHLGPARTSLLENLSMFSDDLMERLLEDPSSTAHLSIGASDLLPILRSAVLEGEVLPVLCGSAMKHIGTSLVLDYAGHLFPNPLDGASANSMDDPNVRMLAWKVAWDKRRGWMTFVRVYSGTLTRQSTLLNVTRNQKEKVSKLLLLYANEPEEVDSLPFGSVGVILGLKYTRTGDTLTTTGKTQKSSSISALQDITPPPAVMSAAIVPHSKSDLEPVQGAVLALSRTDPSARVEVSEGQLLVHGLGSLHLEIIEGRLRDEWGVNFESGRRRVTYREGFGGEEETITKAWNTEVYGKQITISVTFKIRSLSENERGDPAWDENIVLNAEGRPVAPPDLGRDNKSPWTYIAQGVASAISASPHTSLPVSRAHVQIMSYTLPEGTGVSILGGALSSILREHFSKTPTGPIMEPYTRLRITVTDDSFGAVVKHLIESDGELLDSDSQVISSGEESIPYTRDGVYIPPEWMSPSASTTSNSSHSAGQKRVINAVAPLSKMLDFSNRLRAISGGHGTFEMSNAGFRAVSDTRKLEILREMGRA</sequence>
<accession>A0A0H2S2K5</accession>
<dbReference type="InterPro" id="IPR031157">
    <property type="entry name" value="G_TR_CS"/>
</dbReference>
<evidence type="ECO:0000313" key="6">
    <source>
        <dbReference type="EMBL" id="KLO18087.1"/>
    </source>
</evidence>
<dbReference type="GO" id="GO:0032790">
    <property type="term" value="P:ribosome disassembly"/>
    <property type="evidence" value="ECO:0007669"/>
    <property type="project" value="TreeGrafter"/>
</dbReference>
<name>A0A0H2S2K5_9AGAM</name>
<dbReference type="NCBIfam" id="TIGR00231">
    <property type="entry name" value="small_GTP"/>
    <property type="match status" value="1"/>
</dbReference>
<dbReference type="SUPFAM" id="SSF54980">
    <property type="entry name" value="EF-G C-terminal domain-like"/>
    <property type="match status" value="2"/>
</dbReference>
<organism evidence="6 7">
    <name type="scientific">Schizopora paradoxa</name>
    <dbReference type="NCBI Taxonomy" id="27342"/>
    <lineage>
        <taxon>Eukaryota</taxon>
        <taxon>Fungi</taxon>
        <taxon>Dikarya</taxon>
        <taxon>Basidiomycota</taxon>
        <taxon>Agaricomycotina</taxon>
        <taxon>Agaricomycetes</taxon>
        <taxon>Hymenochaetales</taxon>
        <taxon>Schizoporaceae</taxon>
        <taxon>Schizopora</taxon>
    </lineage>
</organism>
<dbReference type="InterPro" id="IPR000795">
    <property type="entry name" value="T_Tr_GTP-bd_dom"/>
</dbReference>
<evidence type="ECO:0000256" key="4">
    <source>
        <dbReference type="ARBA" id="ARBA00023134"/>
    </source>
</evidence>
<evidence type="ECO:0000313" key="7">
    <source>
        <dbReference type="Proteomes" id="UP000053477"/>
    </source>
</evidence>
<keyword evidence="7" id="KW-1185">Reference proteome</keyword>
<reference evidence="6 7" key="1">
    <citation type="submission" date="2015-04" db="EMBL/GenBank/DDBJ databases">
        <title>Complete genome sequence of Schizopora paradoxa KUC8140, a cosmopolitan wood degrader in East Asia.</title>
        <authorList>
            <consortium name="DOE Joint Genome Institute"/>
            <person name="Min B."/>
            <person name="Park H."/>
            <person name="Jang Y."/>
            <person name="Kim J.-J."/>
            <person name="Kim K.H."/>
            <person name="Pangilinan J."/>
            <person name="Lipzen A."/>
            <person name="Riley R."/>
            <person name="Grigoriev I.V."/>
            <person name="Spatafora J.W."/>
            <person name="Choi I.-G."/>
        </authorList>
    </citation>
    <scope>NUCLEOTIDE SEQUENCE [LARGE SCALE GENOMIC DNA]</scope>
    <source>
        <strain evidence="6 7">KUC8140</strain>
    </source>
</reference>
<dbReference type="OrthoDB" id="198619at2759"/>
<dbReference type="Pfam" id="PF00009">
    <property type="entry name" value="GTP_EFTU"/>
    <property type="match status" value="1"/>
</dbReference>
<dbReference type="InterPro" id="IPR027417">
    <property type="entry name" value="P-loop_NTPase"/>
</dbReference>
<dbReference type="Gene3D" id="3.40.50.300">
    <property type="entry name" value="P-loop containing nucleotide triphosphate hydrolases"/>
    <property type="match status" value="1"/>
</dbReference>
<keyword evidence="3" id="KW-0496">Mitochondrion</keyword>
<dbReference type="InterPro" id="IPR053905">
    <property type="entry name" value="EF-G-like_DII"/>
</dbReference>
<keyword evidence="2" id="KW-0648">Protein biosynthesis</keyword>
<dbReference type="Proteomes" id="UP000053477">
    <property type="component" value="Unassembled WGS sequence"/>
</dbReference>
<feature type="domain" description="Tr-type G" evidence="5">
    <location>
        <begin position="38"/>
        <end position="342"/>
    </location>
</feature>
<dbReference type="SUPFAM" id="SSF52540">
    <property type="entry name" value="P-loop containing nucleoside triphosphate hydrolases"/>
    <property type="match status" value="1"/>
</dbReference>
<dbReference type="GO" id="GO:0003924">
    <property type="term" value="F:GTPase activity"/>
    <property type="evidence" value="ECO:0007669"/>
    <property type="project" value="InterPro"/>
</dbReference>
<dbReference type="Pfam" id="PF00679">
    <property type="entry name" value="EFG_C"/>
    <property type="match status" value="1"/>
</dbReference>
<dbReference type="GO" id="GO:0032543">
    <property type="term" value="P:mitochondrial translation"/>
    <property type="evidence" value="ECO:0007669"/>
    <property type="project" value="TreeGrafter"/>
</dbReference>
<gene>
    <name evidence="6" type="ORF">SCHPADRAFT_820453</name>
</gene>
<dbReference type="SMART" id="SM00838">
    <property type="entry name" value="EFG_C"/>
    <property type="match status" value="1"/>
</dbReference>
<dbReference type="Gene3D" id="3.30.70.870">
    <property type="entry name" value="Elongation Factor G (Translational Gtpase), domain 3"/>
    <property type="match status" value="1"/>
</dbReference>
<dbReference type="FunCoup" id="A0A0H2S2K5">
    <property type="interactions" value="80"/>
</dbReference>
<evidence type="ECO:0000259" key="5">
    <source>
        <dbReference type="PROSITE" id="PS51722"/>
    </source>
</evidence>
<evidence type="ECO:0000256" key="1">
    <source>
        <dbReference type="ARBA" id="ARBA00022741"/>
    </source>
</evidence>
<dbReference type="InterPro" id="IPR035647">
    <property type="entry name" value="EFG_III/V"/>
</dbReference>
<dbReference type="InterPro" id="IPR041095">
    <property type="entry name" value="EFG_II"/>
</dbReference>
<evidence type="ECO:0000256" key="3">
    <source>
        <dbReference type="ARBA" id="ARBA00023128"/>
    </source>
</evidence>
<dbReference type="InParanoid" id="A0A0H2S2K5"/>
<dbReference type="AlphaFoldDB" id="A0A0H2S2K5"/>
<keyword evidence="4" id="KW-0342">GTP-binding</keyword>
<dbReference type="Pfam" id="PF22042">
    <property type="entry name" value="EF-G_D2"/>
    <property type="match status" value="1"/>
</dbReference>
<keyword evidence="1" id="KW-0547">Nucleotide-binding</keyword>
<dbReference type="STRING" id="27342.A0A0H2S2K5"/>
<evidence type="ECO:0000256" key="2">
    <source>
        <dbReference type="ARBA" id="ARBA00022917"/>
    </source>
</evidence>
<dbReference type="PROSITE" id="PS00301">
    <property type="entry name" value="G_TR_1"/>
    <property type="match status" value="1"/>
</dbReference>
<dbReference type="PROSITE" id="PS51722">
    <property type="entry name" value="G_TR_2"/>
    <property type="match status" value="1"/>
</dbReference>
<dbReference type="InterPro" id="IPR000640">
    <property type="entry name" value="EFG_V-like"/>
</dbReference>
<dbReference type="InterPro" id="IPR005225">
    <property type="entry name" value="Small_GTP-bd"/>
</dbReference>
<dbReference type="Pfam" id="PF14492">
    <property type="entry name" value="EFG_III"/>
    <property type="match status" value="1"/>
</dbReference>
<dbReference type="FunFam" id="3.40.50.300:FF:000514">
    <property type="entry name" value="Ribosome-releasing factor 2, mitochondrial"/>
    <property type="match status" value="1"/>
</dbReference>
<dbReference type="PANTHER" id="PTHR43261">
    <property type="entry name" value="TRANSLATION ELONGATION FACTOR G-RELATED"/>
    <property type="match status" value="1"/>
</dbReference>
<dbReference type="GO" id="GO:0005525">
    <property type="term" value="F:GTP binding"/>
    <property type="evidence" value="ECO:0007669"/>
    <property type="project" value="UniProtKB-KW"/>
</dbReference>
<dbReference type="GO" id="GO:0005759">
    <property type="term" value="C:mitochondrial matrix"/>
    <property type="evidence" value="ECO:0007669"/>
    <property type="project" value="UniProtKB-ARBA"/>
</dbReference>